<gene>
    <name evidence="2" type="ORF">ACFSR3_17100</name>
</gene>
<evidence type="ECO:0000259" key="1">
    <source>
        <dbReference type="Pfam" id="PF13788"/>
    </source>
</evidence>
<evidence type="ECO:0000313" key="3">
    <source>
        <dbReference type="Proteomes" id="UP001597480"/>
    </source>
</evidence>
<reference evidence="3" key="1">
    <citation type="journal article" date="2019" name="Int. J. Syst. Evol. Microbiol.">
        <title>The Global Catalogue of Microorganisms (GCM) 10K type strain sequencing project: providing services to taxonomists for standard genome sequencing and annotation.</title>
        <authorList>
            <consortium name="The Broad Institute Genomics Platform"/>
            <consortium name="The Broad Institute Genome Sequencing Center for Infectious Disease"/>
            <person name="Wu L."/>
            <person name="Ma J."/>
        </authorList>
    </citation>
    <scope>NUCLEOTIDE SEQUENCE [LARGE SCALE GENOMIC DNA]</scope>
    <source>
        <strain evidence="3">KCTC 42107</strain>
    </source>
</reference>
<sequence>MHLTFHQTPTKKIAVIQSQDIIFDNAEDAAELLMNCLYQDSDSIILYDYNLPHAFFDLKTKLAGDILQKFSTYNGRLAIIGDFSKYDSQSLKDFIYESNKQGRINFVTTMEDGQAALSI</sequence>
<dbReference type="Pfam" id="PF13788">
    <property type="entry name" value="DUF4180"/>
    <property type="match status" value="1"/>
</dbReference>
<dbReference type="RefSeq" id="WP_379822743.1">
    <property type="nucleotide sequence ID" value="NZ_JBHUMD010000030.1"/>
</dbReference>
<organism evidence="2 3">
    <name type="scientific">Flavobacterium suzhouense</name>
    <dbReference type="NCBI Taxonomy" id="1529638"/>
    <lineage>
        <taxon>Bacteria</taxon>
        <taxon>Pseudomonadati</taxon>
        <taxon>Bacteroidota</taxon>
        <taxon>Flavobacteriia</taxon>
        <taxon>Flavobacteriales</taxon>
        <taxon>Flavobacteriaceae</taxon>
        <taxon>Flavobacterium</taxon>
    </lineage>
</organism>
<proteinExistence type="predicted"/>
<protein>
    <submittedName>
        <fullName evidence="2">DUF4180 domain-containing protein</fullName>
    </submittedName>
</protein>
<dbReference type="Proteomes" id="UP001597480">
    <property type="component" value="Unassembled WGS sequence"/>
</dbReference>
<name>A0ABW5NY68_9FLAO</name>
<keyword evidence="3" id="KW-1185">Reference proteome</keyword>
<comment type="caution">
    <text evidence="2">The sequence shown here is derived from an EMBL/GenBank/DDBJ whole genome shotgun (WGS) entry which is preliminary data.</text>
</comment>
<dbReference type="EMBL" id="JBHUMD010000030">
    <property type="protein sequence ID" value="MFD2603785.1"/>
    <property type="molecule type" value="Genomic_DNA"/>
</dbReference>
<dbReference type="InterPro" id="IPR025438">
    <property type="entry name" value="DUF4180"/>
</dbReference>
<feature type="domain" description="DUF4180" evidence="1">
    <location>
        <begin position="10"/>
        <end position="115"/>
    </location>
</feature>
<evidence type="ECO:0000313" key="2">
    <source>
        <dbReference type="EMBL" id="MFD2603785.1"/>
    </source>
</evidence>
<accession>A0ABW5NY68</accession>